<protein>
    <recommendedName>
        <fullName evidence="3">DUF937 domain-containing protein</fullName>
    </recommendedName>
</protein>
<evidence type="ECO:0008006" key="3">
    <source>
        <dbReference type="Google" id="ProtNLM"/>
    </source>
</evidence>
<comment type="caution">
    <text evidence="1">The sequence shown here is derived from an EMBL/GenBank/DDBJ whole genome shotgun (WGS) entry which is preliminary data.</text>
</comment>
<keyword evidence="2" id="KW-1185">Reference proteome</keyword>
<evidence type="ECO:0000313" key="1">
    <source>
        <dbReference type="EMBL" id="RXK59863.1"/>
    </source>
</evidence>
<dbReference type="AlphaFoldDB" id="A0A4Q1CHQ0"/>
<dbReference type="RefSeq" id="WP_129131237.1">
    <property type="nucleotide sequence ID" value="NZ_SDHW01000003.1"/>
</dbReference>
<evidence type="ECO:0000313" key="2">
    <source>
        <dbReference type="Proteomes" id="UP000290204"/>
    </source>
</evidence>
<reference evidence="1 2" key="1">
    <citation type="submission" date="2019-01" db="EMBL/GenBank/DDBJ databases">
        <title>Lacibacter sp. strain TTM-7.</title>
        <authorList>
            <person name="Chen W.-M."/>
        </authorList>
    </citation>
    <scope>NUCLEOTIDE SEQUENCE [LARGE SCALE GENOMIC DNA]</scope>
    <source>
        <strain evidence="1 2">TTM-7</strain>
    </source>
</reference>
<gene>
    <name evidence="1" type="ORF">ESA94_12475</name>
</gene>
<sequence length="191" mass="19652">MFDQLLNLVKQQAGTAIIDNPDIPNERNDEAVADITNSITGGLQQALAGGQFKDVLKLLGGKGGDVETNPLAGQLSGNAISSLMEKFNLNQGQAGNIVSNLLPGVLNKFISKTNDPSDNSVDLQGIFSSLTGGSTNSLDIQGLLGRVTQGGLDKDGDGDTDFNDIINMVKGGASQQSGGGGVMDMVKGLFG</sequence>
<dbReference type="OrthoDB" id="982085at2"/>
<organism evidence="1 2">
    <name type="scientific">Lacibacter luteus</name>
    <dbReference type="NCBI Taxonomy" id="2508719"/>
    <lineage>
        <taxon>Bacteria</taxon>
        <taxon>Pseudomonadati</taxon>
        <taxon>Bacteroidota</taxon>
        <taxon>Chitinophagia</taxon>
        <taxon>Chitinophagales</taxon>
        <taxon>Chitinophagaceae</taxon>
        <taxon>Lacibacter</taxon>
    </lineage>
</organism>
<dbReference type="EMBL" id="SDHW01000003">
    <property type="protein sequence ID" value="RXK59863.1"/>
    <property type="molecule type" value="Genomic_DNA"/>
</dbReference>
<dbReference type="SUPFAM" id="SSF140804">
    <property type="entry name" value="YidB-like"/>
    <property type="match status" value="1"/>
</dbReference>
<dbReference type="InterPro" id="IPR027405">
    <property type="entry name" value="YidB-like"/>
</dbReference>
<name>A0A4Q1CHQ0_9BACT</name>
<accession>A0A4Q1CHQ0</accession>
<dbReference type="Proteomes" id="UP000290204">
    <property type="component" value="Unassembled WGS sequence"/>
</dbReference>
<proteinExistence type="predicted"/>